<feature type="domain" description="Major facilitator superfamily (MFS) profile" evidence="8">
    <location>
        <begin position="27"/>
        <end position="433"/>
    </location>
</feature>
<dbReference type="CDD" id="cd17319">
    <property type="entry name" value="MFS_ExuT_GudP_like"/>
    <property type="match status" value="1"/>
</dbReference>
<evidence type="ECO:0000259" key="8">
    <source>
        <dbReference type="PROSITE" id="PS50850"/>
    </source>
</evidence>
<dbReference type="OrthoDB" id="5441967at2"/>
<dbReference type="FunFam" id="1.20.1250.20:FF:000018">
    <property type="entry name" value="MFS transporter permease"/>
    <property type="match status" value="1"/>
</dbReference>
<protein>
    <submittedName>
        <fullName evidence="9">Sugar phosphate permease</fullName>
    </submittedName>
</protein>
<dbReference type="PANTHER" id="PTHR43791:SF30">
    <property type="entry name" value="INNER MEMBRANE TRANSPORT PROTEIN RHMT"/>
    <property type="match status" value="1"/>
</dbReference>
<dbReference type="InterPro" id="IPR036259">
    <property type="entry name" value="MFS_trans_sf"/>
</dbReference>
<keyword evidence="3 7" id="KW-0812">Transmembrane</keyword>
<dbReference type="Pfam" id="PF07690">
    <property type="entry name" value="MFS_1"/>
    <property type="match status" value="1"/>
</dbReference>
<dbReference type="EMBL" id="FSRU01000001">
    <property type="protein sequence ID" value="SIO43802.1"/>
    <property type="molecule type" value="Genomic_DNA"/>
</dbReference>
<keyword evidence="5 7" id="KW-0472">Membrane</keyword>
<evidence type="ECO:0000256" key="2">
    <source>
        <dbReference type="ARBA" id="ARBA00022448"/>
    </source>
</evidence>
<feature type="transmembrane region" description="Helical" evidence="7">
    <location>
        <begin position="88"/>
        <end position="110"/>
    </location>
</feature>
<evidence type="ECO:0000256" key="5">
    <source>
        <dbReference type="ARBA" id="ARBA00023136"/>
    </source>
</evidence>
<feature type="transmembrane region" description="Helical" evidence="7">
    <location>
        <begin position="185"/>
        <end position="207"/>
    </location>
</feature>
<dbReference type="InterPro" id="IPR011701">
    <property type="entry name" value="MFS"/>
</dbReference>
<feature type="transmembrane region" description="Helical" evidence="7">
    <location>
        <begin position="369"/>
        <end position="389"/>
    </location>
</feature>
<gene>
    <name evidence="9" type="ORF">SAMN05444165_3195</name>
</gene>
<dbReference type="InterPro" id="IPR020846">
    <property type="entry name" value="MFS_dom"/>
</dbReference>
<dbReference type="RefSeq" id="WP_074296438.1">
    <property type="nucleotide sequence ID" value="NZ_FSRU01000001.1"/>
</dbReference>
<evidence type="ECO:0000256" key="4">
    <source>
        <dbReference type="ARBA" id="ARBA00022989"/>
    </source>
</evidence>
<dbReference type="PANTHER" id="PTHR43791">
    <property type="entry name" value="PERMEASE-RELATED"/>
    <property type="match status" value="1"/>
</dbReference>
<reference evidence="9 10" key="1">
    <citation type="submission" date="2016-11" db="EMBL/GenBank/DDBJ databases">
        <authorList>
            <person name="Jaros S."/>
            <person name="Januszkiewicz K."/>
            <person name="Wedrychowicz H."/>
        </authorList>
    </citation>
    <scope>NUCLEOTIDE SEQUENCE [LARGE SCALE GENOMIC DNA]</scope>
    <source>
        <strain evidence="9 10">GAS95</strain>
    </source>
</reference>
<dbReference type="GO" id="GO:0022857">
    <property type="term" value="F:transmembrane transporter activity"/>
    <property type="evidence" value="ECO:0007669"/>
    <property type="project" value="InterPro"/>
</dbReference>
<feature type="transmembrane region" description="Helical" evidence="7">
    <location>
        <begin position="320"/>
        <end position="337"/>
    </location>
</feature>
<feature type="transmembrane region" description="Helical" evidence="7">
    <location>
        <begin position="286"/>
        <end position="308"/>
    </location>
</feature>
<feature type="transmembrane region" description="Helical" evidence="7">
    <location>
        <begin position="52"/>
        <end position="76"/>
    </location>
</feature>
<keyword evidence="2" id="KW-0813">Transport</keyword>
<feature type="transmembrane region" description="Helical" evidence="7">
    <location>
        <begin position="253"/>
        <end position="274"/>
    </location>
</feature>
<dbReference type="Gene3D" id="1.20.1250.20">
    <property type="entry name" value="MFS general substrate transporter like domains"/>
    <property type="match status" value="2"/>
</dbReference>
<comment type="subcellular location">
    <subcellularLocation>
        <location evidence="1">Membrane</location>
        <topology evidence="1">Multi-pass membrane protein</topology>
    </subcellularLocation>
</comment>
<evidence type="ECO:0000256" key="7">
    <source>
        <dbReference type="SAM" id="Phobius"/>
    </source>
</evidence>
<dbReference type="PROSITE" id="PS50850">
    <property type="entry name" value="MFS"/>
    <property type="match status" value="1"/>
</dbReference>
<sequence length="454" mass="48546">METNLNPGNGEEEALLERAIRRAKWRIVPFLILMYMMAYLDRANIGFAQQAYQASTGVSSAAFAFGAGIFFVAYALFEVPSNLMMHRVGARIWLSRIMVTWGLISAAMAYARSDSLFSFIRFFLGAAEAGLFPGAVLYMTYWFPARARGQIMGIFYFGSPLALMLGGPLSGYLLELDGLFGLHGWQLMFLVEGLLASLVGVWGYFYLCNRPEDAAWMPRDEAQALARALAAEERQKLQMGKTSFRAALADPKLLHFAILYFSIQIAGYGVAFYLPSQVSALLHVKVGLHVGLISAIPWACAIVAGAFYPGFAVRTGYRRGFAVLSALSIAGGLAVSANTGPVAAIVALCFVTMGIMTVQPIFWTFPAAYLGGTAAAGGFAVINAIGNLGGFFAPTVRNAAEVSFHSPAAGLYVLAASGLVAACLIAMLRPAQADSRAGKPGKPAKPAEPLHAKI</sequence>
<dbReference type="AlphaFoldDB" id="A0A1N6JHF8"/>
<feature type="transmembrane region" description="Helical" evidence="7">
    <location>
        <begin position="153"/>
        <end position="173"/>
    </location>
</feature>
<name>A0A1N6JHF8_9BURK</name>
<feature type="transmembrane region" description="Helical" evidence="7">
    <location>
        <begin position="116"/>
        <end position="141"/>
    </location>
</feature>
<dbReference type="SUPFAM" id="SSF103473">
    <property type="entry name" value="MFS general substrate transporter"/>
    <property type="match status" value="1"/>
</dbReference>
<keyword evidence="4 7" id="KW-1133">Transmembrane helix</keyword>
<evidence type="ECO:0000256" key="1">
    <source>
        <dbReference type="ARBA" id="ARBA00004141"/>
    </source>
</evidence>
<dbReference type="GO" id="GO:0005886">
    <property type="term" value="C:plasma membrane"/>
    <property type="evidence" value="ECO:0007669"/>
    <property type="project" value="TreeGrafter"/>
</dbReference>
<evidence type="ECO:0000256" key="6">
    <source>
        <dbReference type="SAM" id="MobiDB-lite"/>
    </source>
</evidence>
<feature type="transmembrane region" description="Helical" evidence="7">
    <location>
        <begin position="409"/>
        <end position="428"/>
    </location>
</feature>
<dbReference type="Proteomes" id="UP000185151">
    <property type="component" value="Unassembled WGS sequence"/>
</dbReference>
<keyword evidence="10" id="KW-1185">Reference proteome</keyword>
<feature type="region of interest" description="Disordered" evidence="6">
    <location>
        <begin position="434"/>
        <end position="454"/>
    </location>
</feature>
<accession>A0A1N6JHF8</accession>
<organism evidence="9 10">
    <name type="scientific">Paraburkholderia phenazinium</name>
    <dbReference type="NCBI Taxonomy" id="60549"/>
    <lineage>
        <taxon>Bacteria</taxon>
        <taxon>Pseudomonadati</taxon>
        <taxon>Pseudomonadota</taxon>
        <taxon>Betaproteobacteria</taxon>
        <taxon>Burkholderiales</taxon>
        <taxon>Burkholderiaceae</taxon>
        <taxon>Paraburkholderia</taxon>
    </lineage>
</organism>
<feature type="transmembrane region" description="Helical" evidence="7">
    <location>
        <begin position="23"/>
        <end position="40"/>
    </location>
</feature>
<evidence type="ECO:0000256" key="3">
    <source>
        <dbReference type="ARBA" id="ARBA00022692"/>
    </source>
</evidence>
<evidence type="ECO:0000313" key="10">
    <source>
        <dbReference type="Proteomes" id="UP000185151"/>
    </source>
</evidence>
<proteinExistence type="predicted"/>
<feature type="transmembrane region" description="Helical" evidence="7">
    <location>
        <begin position="343"/>
        <end position="362"/>
    </location>
</feature>
<evidence type="ECO:0000313" key="9">
    <source>
        <dbReference type="EMBL" id="SIO43802.1"/>
    </source>
</evidence>